<dbReference type="EMBL" id="CAJNOU010001127">
    <property type="protein sequence ID" value="CAF1156141.1"/>
    <property type="molecule type" value="Genomic_DNA"/>
</dbReference>
<dbReference type="GO" id="GO:0007218">
    <property type="term" value="P:neuropeptide signaling pathway"/>
    <property type="evidence" value="ECO:0007669"/>
    <property type="project" value="TreeGrafter"/>
</dbReference>
<feature type="transmembrane region" description="Helical" evidence="11">
    <location>
        <begin position="497"/>
        <end position="518"/>
    </location>
</feature>
<keyword evidence="5 9" id="KW-0297">G-protein coupled receptor</keyword>
<sequence>MCIKQHNDELTNNTVSSFINCLTGTNESSFLEYNYLNDNMEYNNYTSSSGSDSQQFAISFEQFILNMADNEKLNEFLKYLNILNSSFTPVPGSIVPFDTSFSLSTSNTNSYRLLSFLSLWFVLIVNPIVILFGVTGNLLATYILIRCNIAKLPVSFYTITLNISDTLNLLIPVFIFWLDNCINRTSELGYFRDRSNFLCKALMCPDLLFATLSAWYMCAISFNRWYSVCRPSSYFFRTTTTTTTTTTTINNNRNSINHEQKIRTSSSATSQSNSLFIPFCFPINCCLCLTRNTKFRQHLQAFRNIAVMTLMSILCCLYPIFMQEIRSFVSINASMSNLSRKKSNSYPTIRKRCYYSQKHEYAYDIIGIILSCFLHILPLTFVAAMNIMIILRLKQRQYRMTSSTNLLQSQTSSKKIKSLNYLPKKNSNSYNNSLSKKRNNHRKRNQTNLQSTLIIDRKDQATSTDLSIQTLHLSNPLSTKSNNTRTARRHHSRDRTITIMLVSVALSYLILTLPYRLFWSYHVYIKRVHPKKLDSSIYLSKMLCIDHVLRTIRNIHYGTNFVFFIFLSKTFRRKFRQIFIERFFQLTNHLFNRNSTTINKNYTIYSKNNRQRQINFKLENKRNIKTNNIEHVIGIESFSRSIFDETPSLIGDIRIQEDEIIPIIGLEHNNLS</sequence>
<dbReference type="PROSITE" id="PS50262">
    <property type="entry name" value="G_PROTEIN_RECEP_F1_2"/>
    <property type="match status" value="1"/>
</dbReference>
<dbReference type="Proteomes" id="UP000663889">
    <property type="component" value="Unassembled WGS sequence"/>
</dbReference>
<keyword evidence="4 11" id="KW-1133">Transmembrane helix</keyword>
<comment type="similarity">
    <text evidence="9">Belongs to the G-protein coupled receptor 1 family.</text>
</comment>
<accession>A0A814T8R7</accession>
<dbReference type="CDD" id="cd00637">
    <property type="entry name" value="7tm_classA_rhodopsin-like"/>
    <property type="match status" value="1"/>
</dbReference>
<evidence type="ECO:0000256" key="10">
    <source>
        <dbReference type="SAM" id="MobiDB-lite"/>
    </source>
</evidence>
<protein>
    <recommendedName>
        <fullName evidence="12">G-protein coupled receptors family 1 profile domain-containing protein</fullName>
    </recommendedName>
</protein>
<dbReference type="InterPro" id="IPR017452">
    <property type="entry name" value="GPCR_Rhodpsn_7TM"/>
</dbReference>
<gene>
    <name evidence="13" type="ORF">SEV965_LOCUS18716</name>
</gene>
<reference evidence="13" key="1">
    <citation type="submission" date="2021-02" db="EMBL/GenBank/DDBJ databases">
        <authorList>
            <person name="Nowell W R."/>
        </authorList>
    </citation>
    <scope>NUCLEOTIDE SEQUENCE</scope>
</reference>
<evidence type="ECO:0000256" key="7">
    <source>
        <dbReference type="ARBA" id="ARBA00023170"/>
    </source>
</evidence>
<feature type="compositionally biased region" description="Low complexity" evidence="10">
    <location>
        <begin position="422"/>
        <end position="434"/>
    </location>
</feature>
<feature type="transmembrane region" description="Helical" evidence="11">
    <location>
        <begin position="555"/>
        <end position="572"/>
    </location>
</feature>
<evidence type="ECO:0000256" key="1">
    <source>
        <dbReference type="ARBA" id="ARBA00004651"/>
    </source>
</evidence>
<feature type="transmembrane region" description="Helical" evidence="11">
    <location>
        <begin position="302"/>
        <end position="321"/>
    </location>
</feature>
<keyword evidence="6 11" id="KW-0472">Membrane</keyword>
<dbReference type="InterPro" id="IPR000276">
    <property type="entry name" value="GPCR_Rhodpsn"/>
</dbReference>
<evidence type="ECO:0000256" key="5">
    <source>
        <dbReference type="ARBA" id="ARBA00023040"/>
    </source>
</evidence>
<evidence type="ECO:0000256" key="4">
    <source>
        <dbReference type="ARBA" id="ARBA00022989"/>
    </source>
</evidence>
<evidence type="ECO:0000256" key="9">
    <source>
        <dbReference type="RuleBase" id="RU000688"/>
    </source>
</evidence>
<evidence type="ECO:0000256" key="2">
    <source>
        <dbReference type="ARBA" id="ARBA00022475"/>
    </source>
</evidence>
<feature type="transmembrane region" description="Helical" evidence="11">
    <location>
        <begin position="113"/>
        <end position="134"/>
    </location>
</feature>
<keyword evidence="7 9" id="KW-0675">Receptor</keyword>
<keyword evidence="8 9" id="KW-0807">Transducer</keyword>
<dbReference type="PROSITE" id="PS00237">
    <property type="entry name" value="G_PROTEIN_RECEP_F1_1"/>
    <property type="match status" value="1"/>
</dbReference>
<evidence type="ECO:0000313" key="14">
    <source>
        <dbReference type="Proteomes" id="UP000663889"/>
    </source>
</evidence>
<feature type="region of interest" description="Disordered" evidence="10">
    <location>
        <begin position="422"/>
        <end position="449"/>
    </location>
</feature>
<dbReference type="SUPFAM" id="SSF81321">
    <property type="entry name" value="Family A G protein-coupled receptor-like"/>
    <property type="match status" value="2"/>
</dbReference>
<proteinExistence type="inferred from homology"/>
<keyword evidence="2" id="KW-1003">Cell membrane</keyword>
<feature type="transmembrane region" description="Helical" evidence="11">
    <location>
        <begin position="365"/>
        <end position="391"/>
    </location>
</feature>
<feature type="transmembrane region" description="Helical" evidence="11">
    <location>
        <begin position="154"/>
        <end position="177"/>
    </location>
</feature>
<dbReference type="PANTHER" id="PTHR24230:SF75">
    <property type="entry name" value="RELAXIN FAMILY PEPTIDE RECEPTOR 3"/>
    <property type="match status" value="1"/>
</dbReference>
<name>A0A814T8R7_9BILA</name>
<feature type="domain" description="G-protein coupled receptors family 1 profile" evidence="12">
    <location>
        <begin position="136"/>
        <end position="564"/>
    </location>
</feature>
<dbReference type="AlphaFoldDB" id="A0A814T8R7"/>
<evidence type="ECO:0000256" key="3">
    <source>
        <dbReference type="ARBA" id="ARBA00022692"/>
    </source>
</evidence>
<evidence type="ECO:0000313" key="13">
    <source>
        <dbReference type="EMBL" id="CAF1156141.1"/>
    </source>
</evidence>
<dbReference type="PANTHER" id="PTHR24230">
    <property type="entry name" value="G-PROTEIN COUPLED RECEPTOR"/>
    <property type="match status" value="1"/>
</dbReference>
<comment type="subcellular location">
    <subcellularLocation>
        <location evidence="1">Cell membrane</location>
        <topology evidence="1">Multi-pass membrane protein</topology>
    </subcellularLocation>
</comment>
<comment type="caution">
    <text evidence="13">The sequence shown here is derived from an EMBL/GenBank/DDBJ whole genome shotgun (WGS) entry which is preliminary data.</text>
</comment>
<evidence type="ECO:0000259" key="12">
    <source>
        <dbReference type="PROSITE" id="PS50262"/>
    </source>
</evidence>
<evidence type="ECO:0000256" key="11">
    <source>
        <dbReference type="SAM" id="Phobius"/>
    </source>
</evidence>
<organism evidence="13 14">
    <name type="scientific">Rotaria sordida</name>
    <dbReference type="NCBI Taxonomy" id="392033"/>
    <lineage>
        <taxon>Eukaryota</taxon>
        <taxon>Metazoa</taxon>
        <taxon>Spiralia</taxon>
        <taxon>Gnathifera</taxon>
        <taxon>Rotifera</taxon>
        <taxon>Eurotatoria</taxon>
        <taxon>Bdelloidea</taxon>
        <taxon>Philodinida</taxon>
        <taxon>Philodinidae</taxon>
        <taxon>Rotaria</taxon>
    </lineage>
</organism>
<dbReference type="Pfam" id="PF00001">
    <property type="entry name" value="7tm_1"/>
    <property type="match status" value="1"/>
</dbReference>
<keyword evidence="3 9" id="KW-0812">Transmembrane</keyword>
<evidence type="ECO:0000256" key="8">
    <source>
        <dbReference type="ARBA" id="ARBA00023224"/>
    </source>
</evidence>
<dbReference type="PRINTS" id="PR00237">
    <property type="entry name" value="GPCRRHODOPSN"/>
</dbReference>
<dbReference type="GO" id="GO:0005886">
    <property type="term" value="C:plasma membrane"/>
    <property type="evidence" value="ECO:0007669"/>
    <property type="project" value="UniProtKB-SubCell"/>
</dbReference>
<feature type="compositionally biased region" description="Basic residues" evidence="10">
    <location>
        <begin position="435"/>
        <end position="445"/>
    </location>
</feature>
<dbReference type="Gene3D" id="1.20.1070.10">
    <property type="entry name" value="Rhodopsin 7-helix transmembrane proteins"/>
    <property type="match status" value="2"/>
</dbReference>
<dbReference type="GO" id="GO:0008528">
    <property type="term" value="F:G protein-coupled peptide receptor activity"/>
    <property type="evidence" value="ECO:0007669"/>
    <property type="project" value="TreeGrafter"/>
</dbReference>
<evidence type="ECO:0000256" key="6">
    <source>
        <dbReference type="ARBA" id="ARBA00023136"/>
    </source>
</evidence>